<evidence type="ECO:0000313" key="1">
    <source>
        <dbReference type="EMBL" id="CAG2254317.1"/>
    </source>
</evidence>
<dbReference type="PANTHER" id="PTHR14187:SF5">
    <property type="entry name" value="HEAT SHOCK 70 KDA PROTEIN 12A"/>
    <property type="match status" value="1"/>
</dbReference>
<name>A0A8S3VC39_MYTED</name>
<keyword evidence="2" id="KW-1185">Reference proteome</keyword>
<accession>A0A8S3VC39</accession>
<dbReference type="OrthoDB" id="10364345at2759"/>
<sequence>MGWSKTKTFLINLENENKDKKIFAAIDFGTRYSRYACGFITKDELESNTEYISKLHWLTDKHEKSGCTRHRCLFYSVQIKHFTVSDMKPIIIIGTILVELTSKIEDTTDITVLEVTGKKELRKIYQAREEHLGGNLVNSEFLQFLSTLFSGPVVHEIFTKYPSDYSQILTTFENIHIPLGARDSTMLIIRIPDVWLQVFETLTGGTLQEVVPCTSYRGSIVINRDSLCITYRIYCRFFNNLTDSVVKVINGLVKNVKIPSVANINTLIAVGNFSKSNIIARSIRKKFPNVAVIVPKNAEIVVLKGAILCGFQPHSTVEKVSSNIMLLI</sequence>
<dbReference type="AlphaFoldDB" id="A0A8S3VC39"/>
<comment type="caution">
    <text evidence="1">The sequence shown here is derived from an EMBL/GenBank/DDBJ whole genome shotgun (WGS) entry which is preliminary data.</text>
</comment>
<evidence type="ECO:0000313" key="2">
    <source>
        <dbReference type="Proteomes" id="UP000683360"/>
    </source>
</evidence>
<dbReference type="SUPFAM" id="SSF53067">
    <property type="entry name" value="Actin-like ATPase domain"/>
    <property type="match status" value="1"/>
</dbReference>
<dbReference type="InterPro" id="IPR043129">
    <property type="entry name" value="ATPase_NBD"/>
</dbReference>
<gene>
    <name evidence="1" type="ORF">MEDL_65817</name>
</gene>
<organism evidence="1 2">
    <name type="scientific">Mytilus edulis</name>
    <name type="common">Blue mussel</name>
    <dbReference type="NCBI Taxonomy" id="6550"/>
    <lineage>
        <taxon>Eukaryota</taxon>
        <taxon>Metazoa</taxon>
        <taxon>Spiralia</taxon>
        <taxon>Lophotrochozoa</taxon>
        <taxon>Mollusca</taxon>
        <taxon>Bivalvia</taxon>
        <taxon>Autobranchia</taxon>
        <taxon>Pteriomorphia</taxon>
        <taxon>Mytilida</taxon>
        <taxon>Mytiloidea</taxon>
        <taxon>Mytilidae</taxon>
        <taxon>Mytilinae</taxon>
        <taxon>Mytilus</taxon>
    </lineage>
</organism>
<proteinExistence type="predicted"/>
<reference evidence="1" key="1">
    <citation type="submission" date="2021-03" db="EMBL/GenBank/DDBJ databases">
        <authorList>
            <person name="Bekaert M."/>
        </authorList>
    </citation>
    <scope>NUCLEOTIDE SEQUENCE</scope>
</reference>
<protein>
    <submittedName>
        <fullName evidence="1">Uncharacterized protein</fullName>
    </submittedName>
</protein>
<dbReference type="PANTHER" id="PTHR14187">
    <property type="entry name" value="ALPHA KINASE/ELONGATION FACTOR 2 KINASE"/>
    <property type="match status" value="1"/>
</dbReference>
<dbReference type="Proteomes" id="UP000683360">
    <property type="component" value="Unassembled WGS sequence"/>
</dbReference>
<dbReference type="EMBL" id="CAJPWZ010003239">
    <property type="protein sequence ID" value="CAG2254317.1"/>
    <property type="molecule type" value="Genomic_DNA"/>
</dbReference>